<keyword evidence="5" id="KW-1185">Reference proteome</keyword>
<dbReference type="InterPro" id="IPR017870">
    <property type="entry name" value="FeS_cluster_insertion_CS"/>
</dbReference>
<gene>
    <name evidence="4" type="primary">iscA</name>
    <name evidence="4" type="ORF">clem_04365</name>
</gene>
<dbReference type="InterPro" id="IPR000361">
    <property type="entry name" value="ATAP_core_dom"/>
</dbReference>
<dbReference type="InterPro" id="IPR035903">
    <property type="entry name" value="HesB-like_dom_sf"/>
</dbReference>
<evidence type="ECO:0000259" key="3">
    <source>
        <dbReference type="Pfam" id="PF01592"/>
    </source>
</evidence>
<protein>
    <submittedName>
        <fullName evidence="4">Iron-binding protein IscA</fullName>
    </submittedName>
</protein>
<evidence type="ECO:0000313" key="5">
    <source>
        <dbReference type="Proteomes" id="UP000201728"/>
    </source>
</evidence>
<dbReference type="PANTHER" id="PTHR10072">
    <property type="entry name" value="IRON-SULFUR CLUSTER ASSEMBLY PROTEIN"/>
    <property type="match status" value="1"/>
</dbReference>
<dbReference type="GO" id="GO:0016226">
    <property type="term" value="P:iron-sulfur cluster assembly"/>
    <property type="evidence" value="ECO:0007669"/>
    <property type="project" value="InterPro"/>
</dbReference>
<dbReference type="Proteomes" id="UP000201728">
    <property type="component" value="Chromosome"/>
</dbReference>
<dbReference type="GO" id="GO:0005506">
    <property type="term" value="F:iron ion binding"/>
    <property type="evidence" value="ECO:0007669"/>
    <property type="project" value="InterPro"/>
</dbReference>
<evidence type="ECO:0000259" key="2">
    <source>
        <dbReference type="Pfam" id="PF01521"/>
    </source>
</evidence>
<name>A0A222P0S8_9GAMM</name>
<dbReference type="InterPro" id="IPR016092">
    <property type="entry name" value="ATAP"/>
</dbReference>
<dbReference type="Gene3D" id="2.60.300.12">
    <property type="entry name" value="HesB-like domain"/>
    <property type="match status" value="1"/>
</dbReference>
<dbReference type="Pfam" id="PF01592">
    <property type="entry name" value="NifU_N"/>
    <property type="match status" value="1"/>
</dbReference>
<dbReference type="GO" id="GO:0051537">
    <property type="term" value="F:2 iron, 2 sulfur cluster binding"/>
    <property type="evidence" value="ECO:0007669"/>
    <property type="project" value="UniProtKB-ARBA"/>
</dbReference>
<dbReference type="SUPFAM" id="SSF82649">
    <property type="entry name" value="SufE/NifU"/>
    <property type="match status" value="1"/>
</dbReference>
<dbReference type="InterPro" id="IPR050322">
    <property type="entry name" value="Fe-S_cluster_asmbl/transfer"/>
</dbReference>
<dbReference type="NCBIfam" id="TIGR00049">
    <property type="entry name" value="iron-sulfur cluster assembly accessory protein"/>
    <property type="match status" value="1"/>
</dbReference>
<dbReference type="PROSITE" id="PS01152">
    <property type="entry name" value="HESB"/>
    <property type="match status" value="1"/>
</dbReference>
<dbReference type="EMBL" id="CP016397">
    <property type="protein sequence ID" value="ASQ45431.1"/>
    <property type="molecule type" value="Genomic_DNA"/>
</dbReference>
<feature type="domain" description="NIF system FeS cluster assembly NifU N-terminal" evidence="3">
    <location>
        <begin position="3"/>
        <end position="101"/>
    </location>
</feature>
<feature type="domain" description="Core" evidence="2">
    <location>
        <begin position="145"/>
        <end position="246"/>
    </location>
</feature>
<evidence type="ECO:0000256" key="1">
    <source>
        <dbReference type="ARBA" id="ARBA00006718"/>
    </source>
</evidence>
<dbReference type="GO" id="GO:0005829">
    <property type="term" value="C:cytosol"/>
    <property type="evidence" value="ECO:0007669"/>
    <property type="project" value="TreeGrafter"/>
</dbReference>
<dbReference type="Pfam" id="PF01521">
    <property type="entry name" value="Fe-S_biosyn"/>
    <property type="match status" value="1"/>
</dbReference>
<reference evidence="5" key="1">
    <citation type="submission" date="2016-07" db="EMBL/GenBank/DDBJ databases">
        <authorList>
            <person name="Florea S."/>
            <person name="Webb J.S."/>
            <person name="Jaromczyk J."/>
            <person name="Schardl C.L."/>
        </authorList>
    </citation>
    <scope>NUCLEOTIDE SEQUENCE [LARGE SCALE GENOMIC DNA]</scope>
    <source>
        <strain evidence="5">CDC-D5610</strain>
    </source>
</reference>
<sequence length="253" mass="28817">MMYNNLLERCFFSPKHVGVIDLAEPLTVCYRSGKAGRGDVFDFYLQCDKQGSIVKARFKAYGNPYLIAALELVCHRLESSNIREHPQFDYSWLVEQLEIPGTRYPVALQVHDGYQEILKIMQEKLEGELEMSEVMQHRSDLAAGVTLSDAAKQHILSYLDKQKDSKGIRLSVKRTGCSGLSYVVDYVQSPQDNDIVQVLADDYIICIDKSSYPYLKGMKVDYVRQGLNYKFVFDNPNQKGQCGCGESFTVEDY</sequence>
<organism evidence="4 5">
    <name type="scientific">Legionella clemsonensis</name>
    <dbReference type="NCBI Taxonomy" id="1867846"/>
    <lineage>
        <taxon>Bacteria</taxon>
        <taxon>Pseudomonadati</taxon>
        <taxon>Pseudomonadota</taxon>
        <taxon>Gammaproteobacteria</taxon>
        <taxon>Legionellales</taxon>
        <taxon>Legionellaceae</taxon>
        <taxon>Legionella</taxon>
    </lineage>
</organism>
<dbReference type="PANTHER" id="PTHR10072:SF41">
    <property type="entry name" value="IRON-SULFUR CLUSTER ASSEMBLY 1 HOMOLOG, MITOCHONDRIAL"/>
    <property type="match status" value="1"/>
</dbReference>
<proteinExistence type="inferred from homology"/>
<evidence type="ECO:0000313" key="4">
    <source>
        <dbReference type="EMBL" id="ASQ45431.1"/>
    </source>
</evidence>
<dbReference type="KEGG" id="lcd:clem_04365"/>
<dbReference type="InterPro" id="IPR002871">
    <property type="entry name" value="NIF_FeS_clus_asmbl_NifU_N"/>
</dbReference>
<comment type="similarity">
    <text evidence="1">Belongs to the HesB/IscA family.</text>
</comment>
<accession>A0A222P0S8</accession>
<dbReference type="SUPFAM" id="SSF89360">
    <property type="entry name" value="HesB-like domain"/>
    <property type="match status" value="1"/>
</dbReference>
<dbReference type="AlphaFoldDB" id="A0A222P0S8"/>
<dbReference type="OrthoDB" id="9801228at2"/>
<dbReference type="Gene3D" id="3.90.1010.10">
    <property type="match status" value="1"/>
</dbReference>